<comment type="similarity">
    <text evidence="2">Belongs to the CENP-X/MHF2 family.</text>
</comment>
<dbReference type="GeneID" id="30965943"/>
<dbReference type="CDD" id="cd22921">
    <property type="entry name" value="HFD_CENP-X"/>
    <property type="match status" value="1"/>
</dbReference>
<evidence type="ECO:0000256" key="4">
    <source>
        <dbReference type="ARBA" id="ARBA00023125"/>
    </source>
</evidence>
<dbReference type="GO" id="GO:0051382">
    <property type="term" value="P:kinetochore assembly"/>
    <property type="evidence" value="ECO:0007669"/>
    <property type="project" value="InterPro"/>
</dbReference>
<keyword evidence="5" id="KW-0234">DNA repair</keyword>
<evidence type="ECO:0000313" key="7">
    <source>
        <dbReference type="EMBL" id="ODV63670.1"/>
    </source>
</evidence>
<dbReference type="GO" id="GO:0000712">
    <property type="term" value="P:resolution of meiotic recombination intermediates"/>
    <property type="evidence" value="ECO:0007669"/>
    <property type="project" value="TreeGrafter"/>
</dbReference>
<accession>A0A1D2VPX9</accession>
<dbReference type="GO" id="GO:0031297">
    <property type="term" value="P:replication fork processing"/>
    <property type="evidence" value="ECO:0007669"/>
    <property type="project" value="TreeGrafter"/>
</dbReference>
<dbReference type="InterPro" id="IPR009072">
    <property type="entry name" value="Histone-fold"/>
</dbReference>
<organism evidence="7 8">
    <name type="scientific">Ascoidea rubescens DSM 1968</name>
    <dbReference type="NCBI Taxonomy" id="1344418"/>
    <lineage>
        <taxon>Eukaryota</taxon>
        <taxon>Fungi</taxon>
        <taxon>Dikarya</taxon>
        <taxon>Ascomycota</taxon>
        <taxon>Saccharomycotina</taxon>
        <taxon>Saccharomycetes</taxon>
        <taxon>Ascoideaceae</taxon>
        <taxon>Ascoidea</taxon>
    </lineage>
</organism>
<reference evidence="8" key="1">
    <citation type="submission" date="2016-05" db="EMBL/GenBank/DDBJ databases">
        <title>Comparative genomics of biotechnologically important yeasts.</title>
        <authorList>
            <consortium name="DOE Joint Genome Institute"/>
            <person name="Riley R."/>
            <person name="Haridas S."/>
            <person name="Wolfe K.H."/>
            <person name="Lopes M.R."/>
            <person name="Hittinger C.T."/>
            <person name="Goker M."/>
            <person name="Salamov A."/>
            <person name="Wisecaver J."/>
            <person name="Long T.M."/>
            <person name="Aerts A.L."/>
            <person name="Barry K."/>
            <person name="Choi C."/>
            <person name="Clum A."/>
            <person name="Coughlan A.Y."/>
            <person name="Deshpande S."/>
            <person name="Douglass A.P."/>
            <person name="Hanson S.J."/>
            <person name="Klenk H.-P."/>
            <person name="Labutti K."/>
            <person name="Lapidus A."/>
            <person name="Lindquist E."/>
            <person name="Lipzen A."/>
            <person name="Meier-Kolthoff J.P."/>
            <person name="Ohm R.A."/>
            <person name="Otillar R.P."/>
            <person name="Pangilinan J."/>
            <person name="Peng Y."/>
            <person name="Rokas A."/>
            <person name="Rosa C.A."/>
            <person name="Scheuner C."/>
            <person name="Sibirny A.A."/>
            <person name="Slot J.C."/>
            <person name="Stielow J.B."/>
            <person name="Sun H."/>
            <person name="Kurtzman C.P."/>
            <person name="Blackwell M."/>
            <person name="Grigoriev I.V."/>
            <person name="Jeffries T.W."/>
        </authorList>
    </citation>
    <scope>NUCLEOTIDE SEQUENCE [LARGE SCALE GENOMIC DNA]</scope>
    <source>
        <strain evidence="8">DSM 1968</strain>
    </source>
</reference>
<dbReference type="Pfam" id="PF09415">
    <property type="entry name" value="CENP-X"/>
    <property type="match status" value="1"/>
</dbReference>
<evidence type="ECO:0000313" key="8">
    <source>
        <dbReference type="Proteomes" id="UP000095038"/>
    </source>
</evidence>
<keyword evidence="4" id="KW-0238">DNA-binding</keyword>
<gene>
    <name evidence="7" type="ORF">ASCRUDRAFT_73480</name>
</gene>
<name>A0A1D2VPX9_9ASCO</name>
<dbReference type="Proteomes" id="UP000095038">
    <property type="component" value="Unassembled WGS sequence"/>
</dbReference>
<dbReference type="AlphaFoldDB" id="A0A1D2VPX9"/>
<dbReference type="STRING" id="1344418.A0A1D2VPX9"/>
<dbReference type="PANTHER" id="PTHR28680:SF1">
    <property type="entry name" value="CENTROMERE PROTEIN X"/>
    <property type="match status" value="1"/>
</dbReference>
<keyword evidence="3" id="KW-0227">DNA damage</keyword>
<dbReference type="InterPro" id="IPR018552">
    <property type="entry name" value="CENP-X"/>
</dbReference>
<comment type="subcellular location">
    <subcellularLocation>
        <location evidence="1">Nucleus</location>
    </subcellularLocation>
</comment>
<keyword evidence="8" id="KW-1185">Reference proteome</keyword>
<dbReference type="Gene3D" id="1.10.20.10">
    <property type="entry name" value="Histone, subunit A"/>
    <property type="match status" value="1"/>
</dbReference>
<dbReference type="RefSeq" id="XP_020049977.1">
    <property type="nucleotide sequence ID" value="XM_020192307.1"/>
</dbReference>
<evidence type="ECO:0000256" key="2">
    <source>
        <dbReference type="ARBA" id="ARBA00009359"/>
    </source>
</evidence>
<protein>
    <recommendedName>
        <fullName evidence="9">Transcription factor CBF/NF-Y/archaeal histone domain-containing protein</fullName>
    </recommendedName>
</protein>
<evidence type="ECO:0000256" key="3">
    <source>
        <dbReference type="ARBA" id="ARBA00022763"/>
    </source>
</evidence>
<dbReference type="InParanoid" id="A0A1D2VPX9"/>
<evidence type="ECO:0000256" key="5">
    <source>
        <dbReference type="ARBA" id="ARBA00023204"/>
    </source>
</evidence>
<evidence type="ECO:0008006" key="9">
    <source>
        <dbReference type="Google" id="ProtNLM"/>
    </source>
</evidence>
<keyword evidence="6" id="KW-0539">Nucleus</keyword>
<dbReference type="GO" id="GO:0046982">
    <property type="term" value="F:protein heterodimerization activity"/>
    <property type="evidence" value="ECO:0007669"/>
    <property type="project" value="InterPro"/>
</dbReference>
<dbReference type="OrthoDB" id="2500381at2759"/>
<dbReference type="GO" id="GO:0006281">
    <property type="term" value="P:DNA repair"/>
    <property type="evidence" value="ECO:0007669"/>
    <property type="project" value="UniProtKB-KW"/>
</dbReference>
<sequence length="102" mass="11445">MSNSLEGQSLIPIQTIARLFQTLVFNKDDHVKISKATLLIAAEYLRLFTTEAVHRANQNRLNDIELSKRNNSLLDDSSNHLDNNVLDVKDLEAIAGLLILDC</sequence>
<dbReference type="GO" id="GO:0003677">
    <property type="term" value="F:DNA binding"/>
    <property type="evidence" value="ECO:0007669"/>
    <property type="project" value="UniProtKB-KW"/>
</dbReference>
<dbReference type="EMBL" id="KV454475">
    <property type="protein sequence ID" value="ODV63670.1"/>
    <property type="molecule type" value="Genomic_DNA"/>
</dbReference>
<proteinExistence type="inferred from homology"/>
<dbReference type="GO" id="GO:0071821">
    <property type="term" value="C:FANCM-MHF complex"/>
    <property type="evidence" value="ECO:0007669"/>
    <property type="project" value="TreeGrafter"/>
</dbReference>
<dbReference type="PANTHER" id="PTHR28680">
    <property type="entry name" value="CENTROMERE PROTEIN X"/>
    <property type="match status" value="1"/>
</dbReference>
<evidence type="ECO:0000256" key="6">
    <source>
        <dbReference type="ARBA" id="ARBA00023242"/>
    </source>
</evidence>
<evidence type="ECO:0000256" key="1">
    <source>
        <dbReference type="ARBA" id="ARBA00004123"/>
    </source>
</evidence>